<feature type="compositionally biased region" description="Polar residues" evidence="1">
    <location>
        <begin position="50"/>
        <end position="71"/>
    </location>
</feature>
<dbReference type="AlphaFoldDB" id="A0AAV3ZSJ6"/>
<dbReference type="Proteomes" id="UP000735302">
    <property type="component" value="Unassembled WGS sequence"/>
</dbReference>
<name>A0AAV3ZSJ6_9GAST</name>
<evidence type="ECO:0000256" key="1">
    <source>
        <dbReference type="SAM" id="MobiDB-lite"/>
    </source>
</evidence>
<evidence type="ECO:0000313" key="3">
    <source>
        <dbReference type="Proteomes" id="UP000735302"/>
    </source>
</evidence>
<dbReference type="EMBL" id="BLXT01002815">
    <property type="protein sequence ID" value="GFN97817.1"/>
    <property type="molecule type" value="Genomic_DNA"/>
</dbReference>
<proteinExistence type="predicted"/>
<feature type="region of interest" description="Disordered" evidence="1">
    <location>
        <begin position="50"/>
        <end position="114"/>
    </location>
</feature>
<feature type="compositionally biased region" description="Basic and acidic residues" evidence="1">
    <location>
        <begin position="74"/>
        <end position="91"/>
    </location>
</feature>
<protein>
    <submittedName>
        <fullName evidence="2">GDP-mannose-4,6-dehydratase</fullName>
    </submittedName>
</protein>
<organism evidence="2 3">
    <name type="scientific">Plakobranchus ocellatus</name>
    <dbReference type="NCBI Taxonomy" id="259542"/>
    <lineage>
        <taxon>Eukaryota</taxon>
        <taxon>Metazoa</taxon>
        <taxon>Spiralia</taxon>
        <taxon>Lophotrochozoa</taxon>
        <taxon>Mollusca</taxon>
        <taxon>Gastropoda</taxon>
        <taxon>Heterobranchia</taxon>
        <taxon>Euthyneura</taxon>
        <taxon>Panpulmonata</taxon>
        <taxon>Sacoglossa</taxon>
        <taxon>Placobranchoidea</taxon>
        <taxon>Plakobranchidae</taxon>
        <taxon>Plakobranchus</taxon>
    </lineage>
</organism>
<feature type="compositionally biased region" description="Basic residues" evidence="1">
    <location>
        <begin position="92"/>
        <end position="101"/>
    </location>
</feature>
<comment type="caution">
    <text evidence="2">The sequence shown here is derived from an EMBL/GenBank/DDBJ whole genome shotgun (WGS) entry which is preliminary data.</text>
</comment>
<keyword evidence="3" id="KW-1185">Reference proteome</keyword>
<sequence>MKNIGKVLKTSHVENKNFKQELYGFLRNYRQIPHSTIGMSPSILMFSRQTESKLPSCISTPSTTSLQQNQTHRPRQEAENERKCRQKEHSTINHKHWRHCTGKAGQDHQANSTL</sequence>
<reference evidence="2 3" key="1">
    <citation type="journal article" date="2021" name="Elife">
        <title>Chloroplast acquisition without the gene transfer in kleptoplastic sea slugs, Plakobranchus ocellatus.</title>
        <authorList>
            <person name="Maeda T."/>
            <person name="Takahashi S."/>
            <person name="Yoshida T."/>
            <person name="Shimamura S."/>
            <person name="Takaki Y."/>
            <person name="Nagai Y."/>
            <person name="Toyoda A."/>
            <person name="Suzuki Y."/>
            <person name="Arimoto A."/>
            <person name="Ishii H."/>
            <person name="Satoh N."/>
            <person name="Nishiyama T."/>
            <person name="Hasebe M."/>
            <person name="Maruyama T."/>
            <person name="Minagawa J."/>
            <person name="Obokata J."/>
            <person name="Shigenobu S."/>
        </authorList>
    </citation>
    <scope>NUCLEOTIDE SEQUENCE [LARGE SCALE GENOMIC DNA]</scope>
</reference>
<gene>
    <name evidence="2" type="ORF">PoB_002432300</name>
</gene>
<accession>A0AAV3ZSJ6</accession>
<evidence type="ECO:0000313" key="2">
    <source>
        <dbReference type="EMBL" id="GFN97817.1"/>
    </source>
</evidence>